<keyword evidence="3" id="KW-1185">Reference proteome</keyword>
<dbReference type="Proteomes" id="UP000253664">
    <property type="component" value="Unassembled WGS sequence"/>
</dbReference>
<dbReference type="AlphaFoldDB" id="A0A367L0I3"/>
<evidence type="ECO:0000256" key="1">
    <source>
        <dbReference type="SAM" id="SignalP"/>
    </source>
</evidence>
<feature type="chain" id="PRO_5016919095" evidence="1">
    <location>
        <begin position="16"/>
        <end position="77"/>
    </location>
</feature>
<organism evidence="2 3">
    <name type="scientific">Ophiocordyceps polyrhachis-furcata BCC 54312</name>
    <dbReference type="NCBI Taxonomy" id="1330021"/>
    <lineage>
        <taxon>Eukaryota</taxon>
        <taxon>Fungi</taxon>
        <taxon>Dikarya</taxon>
        <taxon>Ascomycota</taxon>
        <taxon>Pezizomycotina</taxon>
        <taxon>Sordariomycetes</taxon>
        <taxon>Hypocreomycetidae</taxon>
        <taxon>Hypocreales</taxon>
        <taxon>Ophiocordycipitaceae</taxon>
        <taxon>Ophiocordyceps</taxon>
    </lineage>
</organism>
<accession>A0A367L0I3</accession>
<evidence type="ECO:0000313" key="2">
    <source>
        <dbReference type="EMBL" id="RCI07940.1"/>
    </source>
</evidence>
<comment type="caution">
    <text evidence="2">The sequence shown here is derived from an EMBL/GenBank/DDBJ whole genome shotgun (WGS) entry which is preliminary data.</text>
</comment>
<protein>
    <submittedName>
        <fullName evidence="2">Uncharacterized protein</fullName>
    </submittedName>
</protein>
<keyword evidence="1" id="KW-0732">Signal</keyword>
<sequence>MSIWLLLLLDEGVVTDTFHPIPFYDLLFENPVKPRKLFSDTSTDLSYKRKDEFDSTRTGRIMRLALALIPHFQVSRG</sequence>
<evidence type="ECO:0000313" key="3">
    <source>
        <dbReference type="Proteomes" id="UP000253664"/>
    </source>
</evidence>
<name>A0A367L0I3_9HYPO</name>
<reference evidence="2 3" key="1">
    <citation type="journal article" date="2015" name="BMC Genomics">
        <title>Insights from the genome of Ophiocordyceps polyrhachis-furcata to pathogenicity and host specificity in insect fungi.</title>
        <authorList>
            <person name="Wichadakul D."/>
            <person name="Kobmoo N."/>
            <person name="Ingsriswang S."/>
            <person name="Tangphatsornruang S."/>
            <person name="Chantasingh D."/>
            <person name="Luangsa-ard J.J."/>
            <person name="Eurwilaichitr L."/>
        </authorList>
    </citation>
    <scope>NUCLEOTIDE SEQUENCE [LARGE SCALE GENOMIC DNA]</scope>
    <source>
        <strain evidence="2 3">BCC 54312</strain>
    </source>
</reference>
<feature type="signal peptide" evidence="1">
    <location>
        <begin position="1"/>
        <end position="15"/>
    </location>
</feature>
<proteinExistence type="predicted"/>
<dbReference type="EMBL" id="LKCN02000023">
    <property type="protein sequence ID" value="RCI07940.1"/>
    <property type="molecule type" value="Genomic_DNA"/>
</dbReference>
<gene>
    <name evidence="2" type="ORF">L249_5845</name>
</gene>